<reference evidence="3" key="2">
    <citation type="submission" date="2023-01" db="EMBL/GenBank/DDBJ databases">
        <title>Draft genome sequence of Portibacter lacus strain NBRC 108769.</title>
        <authorList>
            <person name="Sun Q."/>
            <person name="Mori K."/>
        </authorList>
    </citation>
    <scope>NUCLEOTIDE SEQUENCE</scope>
    <source>
        <strain evidence="3">NBRC 108769</strain>
    </source>
</reference>
<keyword evidence="2" id="KW-0732">Signal</keyword>
<evidence type="ECO:0000313" key="3">
    <source>
        <dbReference type="EMBL" id="GLR16142.1"/>
    </source>
</evidence>
<dbReference type="PROSITE" id="PS50005">
    <property type="entry name" value="TPR"/>
    <property type="match status" value="1"/>
</dbReference>
<dbReference type="Proteomes" id="UP001156666">
    <property type="component" value="Unassembled WGS sequence"/>
</dbReference>
<feature type="repeat" description="TPR" evidence="1">
    <location>
        <begin position="78"/>
        <end position="111"/>
    </location>
</feature>
<evidence type="ECO:0000313" key="4">
    <source>
        <dbReference type="Proteomes" id="UP001156666"/>
    </source>
</evidence>
<evidence type="ECO:0000256" key="1">
    <source>
        <dbReference type="PROSITE-ProRule" id="PRU00339"/>
    </source>
</evidence>
<feature type="signal peptide" evidence="2">
    <location>
        <begin position="1"/>
        <end position="24"/>
    </location>
</feature>
<feature type="chain" id="PRO_5041446628" description="Tetratricopeptide repeat protein" evidence="2">
    <location>
        <begin position="25"/>
        <end position="271"/>
    </location>
</feature>
<evidence type="ECO:0000256" key="2">
    <source>
        <dbReference type="SAM" id="SignalP"/>
    </source>
</evidence>
<keyword evidence="4" id="KW-1185">Reference proteome</keyword>
<protein>
    <recommendedName>
        <fullName evidence="5">Tetratricopeptide repeat protein</fullName>
    </recommendedName>
</protein>
<dbReference type="SMART" id="SM00028">
    <property type="entry name" value="TPR"/>
    <property type="match status" value="4"/>
</dbReference>
<evidence type="ECO:0008006" key="5">
    <source>
        <dbReference type="Google" id="ProtNLM"/>
    </source>
</evidence>
<dbReference type="SUPFAM" id="SSF48452">
    <property type="entry name" value="TPR-like"/>
    <property type="match status" value="1"/>
</dbReference>
<sequence length="271" mass="29291">MSIQFKNLFALLIVFAFSLSLVSAQDAEASAASLYNDGLALLKEKKFAEGYDFMSKALEKATADEDEKVIKLATKNGAVAAYSAGNAALKAKNYDEAMTFYQNGADMNPEYSSNFIGKGKVLNAKGDKVGAVEAYIAGAKVAKAAGDEKKVTEAKKRSKQAVGKLFAAKKYADAIKAGKFVEEFENMPEVMYYVARCQVEEKDFQGALETAEKSIEAGKATGKIEDKFYVAKGLALEGLGKKSEAISAYKLVKEGDYKEQAEYKIKELGGK</sequence>
<gene>
    <name evidence="3" type="ORF">GCM10007940_07570</name>
</gene>
<name>A0AA37SLD3_9BACT</name>
<dbReference type="InterPro" id="IPR011990">
    <property type="entry name" value="TPR-like_helical_dom_sf"/>
</dbReference>
<dbReference type="RefSeq" id="WP_235294784.1">
    <property type="nucleotide sequence ID" value="NZ_BSOH01000003.1"/>
</dbReference>
<accession>A0AA37SLD3</accession>
<keyword evidence="1" id="KW-0802">TPR repeat</keyword>
<dbReference type="Gene3D" id="1.25.40.10">
    <property type="entry name" value="Tetratricopeptide repeat domain"/>
    <property type="match status" value="2"/>
</dbReference>
<dbReference type="AlphaFoldDB" id="A0AA37SLD3"/>
<comment type="caution">
    <text evidence="3">The sequence shown here is derived from an EMBL/GenBank/DDBJ whole genome shotgun (WGS) entry which is preliminary data.</text>
</comment>
<dbReference type="EMBL" id="BSOH01000003">
    <property type="protein sequence ID" value="GLR16142.1"/>
    <property type="molecule type" value="Genomic_DNA"/>
</dbReference>
<dbReference type="InterPro" id="IPR019734">
    <property type="entry name" value="TPR_rpt"/>
</dbReference>
<organism evidence="3 4">
    <name type="scientific">Portibacter lacus</name>
    <dbReference type="NCBI Taxonomy" id="1099794"/>
    <lineage>
        <taxon>Bacteria</taxon>
        <taxon>Pseudomonadati</taxon>
        <taxon>Bacteroidota</taxon>
        <taxon>Saprospiria</taxon>
        <taxon>Saprospirales</taxon>
        <taxon>Haliscomenobacteraceae</taxon>
        <taxon>Portibacter</taxon>
    </lineage>
</organism>
<proteinExistence type="predicted"/>
<reference evidence="3" key="1">
    <citation type="journal article" date="2014" name="Int. J. Syst. Evol. Microbiol.">
        <title>Complete genome sequence of Corynebacterium casei LMG S-19264T (=DSM 44701T), isolated from a smear-ripened cheese.</title>
        <authorList>
            <consortium name="US DOE Joint Genome Institute (JGI-PGF)"/>
            <person name="Walter F."/>
            <person name="Albersmeier A."/>
            <person name="Kalinowski J."/>
            <person name="Ruckert C."/>
        </authorList>
    </citation>
    <scope>NUCLEOTIDE SEQUENCE</scope>
    <source>
        <strain evidence="3">NBRC 108769</strain>
    </source>
</reference>